<dbReference type="OrthoDB" id="1696305at2759"/>
<proteinExistence type="predicted"/>
<evidence type="ECO:0000259" key="1">
    <source>
        <dbReference type="Pfam" id="PF01926"/>
    </source>
</evidence>
<dbReference type="Gene3D" id="3.40.50.300">
    <property type="entry name" value="P-loop containing nucleotide triphosphate hydrolases"/>
    <property type="match status" value="1"/>
</dbReference>
<dbReference type="InParanoid" id="A0A1C7N5J7"/>
<dbReference type="InterPro" id="IPR052807">
    <property type="entry name" value="Mito_transl_resp_regulator"/>
</dbReference>
<dbReference type="AlphaFoldDB" id="A0A1C7N5J7"/>
<keyword evidence="3" id="KW-1185">Reference proteome</keyword>
<reference evidence="2 3" key="1">
    <citation type="submission" date="2016-03" db="EMBL/GenBank/DDBJ databases">
        <title>Choanephora cucurbitarum.</title>
        <authorList>
            <person name="Min B."/>
            <person name="Park H."/>
            <person name="Park J.-H."/>
            <person name="Shin H.-D."/>
            <person name="Choi I.-G."/>
        </authorList>
    </citation>
    <scope>NUCLEOTIDE SEQUENCE [LARGE SCALE GENOMIC DNA]</scope>
    <source>
        <strain evidence="2 3">KUS-F28377</strain>
    </source>
</reference>
<dbReference type="GO" id="GO:0005525">
    <property type="term" value="F:GTP binding"/>
    <property type="evidence" value="ECO:0007669"/>
    <property type="project" value="InterPro"/>
</dbReference>
<dbReference type="InterPro" id="IPR027417">
    <property type="entry name" value="P-loop_NTPase"/>
</dbReference>
<dbReference type="Pfam" id="PF01926">
    <property type="entry name" value="MMR_HSR1"/>
    <property type="match status" value="1"/>
</dbReference>
<gene>
    <name evidence="2" type="primary">yqeH</name>
    <name evidence="2" type="ORF">A0J61_07581</name>
</gene>
<accession>A0A1C7N5J7</accession>
<comment type="caution">
    <text evidence="2">The sequence shown here is derived from an EMBL/GenBank/DDBJ whole genome shotgun (WGS) entry which is preliminary data.</text>
</comment>
<dbReference type="SUPFAM" id="SSF52540">
    <property type="entry name" value="P-loop containing nucleoside triphosphate hydrolases"/>
    <property type="match status" value="1"/>
</dbReference>
<name>A0A1C7N5J7_9FUNG</name>
<dbReference type="PANTHER" id="PTHR46406">
    <property type="entry name" value="NITRIC OXIDE-ASSOCIATED PROTEIN 1"/>
    <property type="match status" value="1"/>
</dbReference>
<protein>
    <submittedName>
        <fullName evidence="2">Uncharacterized protein YqeH</fullName>
    </submittedName>
</protein>
<dbReference type="InterPro" id="IPR006073">
    <property type="entry name" value="GTP-bd"/>
</dbReference>
<organism evidence="2 3">
    <name type="scientific">Choanephora cucurbitarum</name>
    <dbReference type="NCBI Taxonomy" id="101091"/>
    <lineage>
        <taxon>Eukaryota</taxon>
        <taxon>Fungi</taxon>
        <taxon>Fungi incertae sedis</taxon>
        <taxon>Mucoromycota</taxon>
        <taxon>Mucoromycotina</taxon>
        <taxon>Mucoromycetes</taxon>
        <taxon>Mucorales</taxon>
        <taxon>Mucorineae</taxon>
        <taxon>Choanephoraceae</taxon>
        <taxon>Choanephoroideae</taxon>
        <taxon>Choanephora</taxon>
    </lineage>
</organism>
<dbReference type="PANTHER" id="PTHR46406:SF1">
    <property type="entry name" value="NITRIC OXIDE-ASSOCIATED PROTEIN 1"/>
    <property type="match status" value="1"/>
</dbReference>
<dbReference type="STRING" id="101091.A0A1C7N5J7"/>
<dbReference type="EMBL" id="LUGH01000519">
    <property type="protein sequence ID" value="OBZ84370.1"/>
    <property type="molecule type" value="Genomic_DNA"/>
</dbReference>
<evidence type="ECO:0000313" key="2">
    <source>
        <dbReference type="EMBL" id="OBZ84370.1"/>
    </source>
</evidence>
<feature type="domain" description="G" evidence="1">
    <location>
        <begin position="296"/>
        <end position="388"/>
    </location>
</feature>
<evidence type="ECO:0000313" key="3">
    <source>
        <dbReference type="Proteomes" id="UP000093000"/>
    </source>
</evidence>
<dbReference type="Proteomes" id="UP000093000">
    <property type="component" value="Unassembled WGS sequence"/>
</dbReference>
<dbReference type="CDD" id="cd01855">
    <property type="entry name" value="YqeH"/>
    <property type="match status" value="1"/>
</dbReference>
<sequence>MSRTLTKAVAISRHCRALRSSNKHVFRFITPSLFVPTERFCQQSKINLLNFQHKCWNSTISHQSDEILQDQVLGDCPGCGAPFQKSSPHKPGYLVDRLANSSRKQKKTQNKSFSDKDYQTALEELDPETRALLEGPELEQQASAGSEETQKPDRAICQRCYALQHYNVPTTESGPDFLRASQQYGSLEFLKTKRDPLVVAVLDVSDMPASLGHLPELLAENPGARVMIAANKIDILPASARRHEQRIRDWIVHHVKSLGLPTQQISSVTLISAKKGWGIPTLMRKMDRERRPTDDIYLVGCTNVGKSALVNQFMSQIRGTLDSAGRQLKAQLKLKYKITSSAVPGTTMGTIRVPLHALGMSDHSEGWEKKRFVTRERYIVDTPGIINDQQLIHLLPYDEQKRIVSQKEFNPVTFKLEPGKSLVLKPLVRIDLLESSNPVLFTIFSPLAPHLTRTEKLPAAQALEPSHARLIKDERVVKMDLLKPLDEIIRVRGIHPSHASVDFSFAGVGWVSLTGEFERAKFRLWLPRNVDPYQVFKLRDPPFLPYEYKGSIRKFFGSGERTRR</sequence>